<name>A0A6L9QU81_9ACTN</name>
<dbReference type="InterPro" id="IPR013154">
    <property type="entry name" value="ADH-like_N"/>
</dbReference>
<dbReference type="AlphaFoldDB" id="A0A6L9QU81"/>
<dbReference type="Proteomes" id="UP000475532">
    <property type="component" value="Unassembled WGS sequence"/>
</dbReference>
<protein>
    <submittedName>
        <fullName evidence="3">Alcohol dehydrogenase catalytic domain-containing protein</fullName>
    </submittedName>
</protein>
<organism evidence="3 4">
    <name type="scientific">Actinomadura bangladeshensis</name>
    <dbReference type="NCBI Taxonomy" id="453573"/>
    <lineage>
        <taxon>Bacteria</taxon>
        <taxon>Bacillati</taxon>
        <taxon>Actinomycetota</taxon>
        <taxon>Actinomycetes</taxon>
        <taxon>Streptosporangiales</taxon>
        <taxon>Thermomonosporaceae</taxon>
        <taxon>Actinomadura</taxon>
    </lineage>
</organism>
<feature type="region of interest" description="Disordered" evidence="1">
    <location>
        <begin position="89"/>
        <end position="135"/>
    </location>
</feature>
<evidence type="ECO:0000256" key="1">
    <source>
        <dbReference type="SAM" id="MobiDB-lite"/>
    </source>
</evidence>
<dbReference type="Pfam" id="PF08240">
    <property type="entry name" value="ADH_N"/>
    <property type="match status" value="1"/>
</dbReference>
<feature type="compositionally biased region" description="Low complexity" evidence="1">
    <location>
        <begin position="107"/>
        <end position="126"/>
    </location>
</feature>
<evidence type="ECO:0000313" key="3">
    <source>
        <dbReference type="EMBL" id="NEA28716.1"/>
    </source>
</evidence>
<dbReference type="Gene3D" id="3.90.180.10">
    <property type="entry name" value="Medium-chain alcohol dehydrogenases, catalytic domain"/>
    <property type="match status" value="1"/>
</dbReference>
<accession>A0A6L9QU81</accession>
<feature type="domain" description="Alcohol dehydrogenase-like N-terminal" evidence="2">
    <location>
        <begin position="29"/>
        <end position="84"/>
    </location>
</feature>
<gene>
    <name evidence="3" type="ORF">G3I70_40405</name>
</gene>
<reference evidence="3 4" key="1">
    <citation type="submission" date="2020-01" db="EMBL/GenBank/DDBJ databases">
        <title>Insect and environment-associated Actinomycetes.</title>
        <authorList>
            <person name="Currrie C."/>
            <person name="Chevrette M."/>
            <person name="Carlson C."/>
            <person name="Stubbendieck R."/>
            <person name="Wendt-Pienkowski E."/>
        </authorList>
    </citation>
    <scope>NUCLEOTIDE SEQUENCE [LARGE SCALE GENOMIC DNA]</scope>
    <source>
        <strain evidence="3 4">SID10258</strain>
    </source>
</reference>
<feature type="compositionally biased region" description="Basic residues" evidence="1">
    <location>
        <begin position="96"/>
        <end position="106"/>
    </location>
</feature>
<comment type="caution">
    <text evidence="3">The sequence shown here is derived from an EMBL/GenBank/DDBJ whole genome shotgun (WGS) entry which is preliminary data.</text>
</comment>
<dbReference type="SUPFAM" id="SSF50129">
    <property type="entry name" value="GroES-like"/>
    <property type="match status" value="1"/>
</dbReference>
<evidence type="ECO:0000259" key="2">
    <source>
        <dbReference type="Pfam" id="PF08240"/>
    </source>
</evidence>
<sequence>MTEQYVALWLPKRGGRFEVGPAPYTSPAAGEVVVRVRAVAVNPIDGIPGLLYRAILPWLAFPAVIGSDVAGEIVEVGADVTRLRAAIASSGTRSASRSRRTARRRAPSSTTSCSCSTWSRPSPTRCPSRRRPCCR</sequence>
<dbReference type="InterPro" id="IPR011032">
    <property type="entry name" value="GroES-like_sf"/>
</dbReference>
<evidence type="ECO:0000313" key="4">
    <source>
        <dbReference type="Proteomes" id="UP000475532"/>
    </source>
</evidence>
<proteinExistence type="predicted"/>
<dbReference type="EMBL" id="JAAGLI010001086">
    <property type="protein sequence ID" value="NEA28716.1"/>
    <property type="molecule type" value="Genomic_DNA"/>
</dbReference>